<feature type="transmembrane region" description="Helical" evidence="2">
    <location>
        <begin position="213"/>
        <end position="239"/>
    </location>
</feature>
<comment type="caution">
    <text evidence="3">The sequence shown here is derived from an EMBL/GenBank/DDBJ whole genome shotgun (WGS) entry which is preliminary data.</text>
</comment>
<dbReference type="OrthoDB" id="4641168at2"/>
<protein>
    <recommendedName>
        <fullName evidence="5">Serine/arginine repetitive matrix protein 2</fullName>
    </recommendedName>
</protein>
<accession>A0A1A3BZU2</accession>
<feature type="compositionally biased region" description="Low complexity" evidence="1">
    <location>
        <begin position="7"/>
        <end position="25"/>
    </location>
</feature>
<name>A0A1A3BZU2_MYCAS</name>
<keyword evidence="2" id="KW-1133">Transmembrane helix</keyword>
<dbReference type="RefSeq" id="WP_065122205.1">
    <property type="nucleotide sequence ID" value="NZ_LZKQ01000218.1"/>
</dbReference>
<dbReference type="Proteomes" id="UP000093795">
    <property type="component" value="Unassembled WGS sequence"/>
</dbReference>
<dbReference type="EMBL" id="LZKQ01000218">
    <property type="protein sequence ID" value="OBI79903.1"/>
    <property type="molecule type" value="Genomic_DNA"/>
</dbReference>
<sequence>MSFQQHPAGELGAAGNPANPAGPAHPNNPPGYPTPGWSAPPGGPPGYSWTPPAGSPPSGFPSPQGAGEPRPQKFWYAIGGILVALGLLGGAIGAISTFAGEVGDLTARAPTSEHTFGNKGSTNVSIDAGASKTIYVTQRTPRSNITCTARGTAGQRKPTLTEYQSNVTINQWRALFTLTVQDGGDYSVSCSGPSEAGFGVGDHVTGGQVAHSVAGVFVAAGIGGVFVIAGVIVLAVTAFRRSRSARQPVFPPQPQQWPGPQ</sequence>
<evidence type="ECO:0000313" key="3">
    <source>
        <dbReference type="EMBL" id="OBI79903.1"/>
    </source>
</evidence>
<gene>
    <name evidence="3" type="ORF">A9X01_25625</name>
</gene>
<evidence type="ECO:0000256" key="1">
    <source>
        <dbReference type="SAM" id="MobiDB-lite"/>
    </source>
</evidence>
<proteinExistence type="predicted"/>
<feature type="transmembrane region" description="Helical" evidence="2">
    <location>
        <begin position="74"/>
        <end position="95"/>
    </location>
</feature>
<dbReference type="AlphaFoldDB" id="A0A1A3BZU2"/>
<feature type="region of interest" description="Disordered" evidence="1">
    <location>
        <begin position="1"/>
        <end position="68"/>
    </location>
</feature>
<evidence type="ECO:0000313" key="4">
    <source>
        <dbReference type="Proteomes" id="UP000093795"/>
    </source>
</evidence>
<keyword evidence="2" id="KW-0472">Membrane</keyword>
<keyword evidence="2" id="KW-0812">Transmembrane</keyword>
<evidence type="ECO:0008006" key="5">
    <source>
        <dbReference type="Google" id="ProtNLM"/>
    </source>
</evidence>
<organism evidence="3 4">
    <name type="scientific">Mycobacterium asiaticum</name>
    <dbReference type="NCBI Taxonomy" id="1790"/>
    <lineage>
        <taxon>Bacteria</taxon>
        <taxon>Bacillati</taxon>
        <taxon>Actinomycetota</taxon>
        <taxon>Actinomycetes</taxon>
        <taxon>Mycobacteriales</taxon>
        <taxon>Mycobacteriaceae</taxon>
        <taxon>Mycobacterium</taxon>
    </lineage>
</organism>
<reference evidence="3 4" key="1">
    <citation type="submission" date="2016-06" db="EMBL/GenBank/DDBJ databases">
        <authorList>
            <person name="Kjaerup R.B."/>
            <person name="Dalgaard T.S."/>
            <person name="Juul-Madsen H.R."/>
        </authorList>
    </citation>
    <scope>NUCLEOTIDE SEQUENCE [LARGE SCALE GENOMIC DNA]</scope>
    <source>
        <strain evidence="3 4">1081914.2</strain>
    </source>
</reference>
<evidence type="ECO:0000256" key="2">
    <source>
        <dbReference type="SAM" id="Phobius"/>
    </source>
</evidence>